<organism evidence="6 7">
    <name type="scientific">Amycolatopsis lexingtonensis</name>
    <dbReference type="NCBI Taxonomy" id="218822"/>
    <lineage>
        <taxon>Bacteria</taxon>
        <taxon>Bacillati</taxon>
        <taxon>Actinomycetota</taxon>
        <taxon>Actinomycetes</taxon>
        <taxon>Pseudonocardiales</taxon>
        <taxon>Pseudonocardiaceae</taxon>
        <taxon>Amycolatopsis</taxon>
    </lineage>
</organism>
<comment type="caution">
    <text evidence="6">The sequence shown here is derived from an EMBL/GenBank/DDBJ whole genome shotgun (WGS) entry which is preliminary data.</text>
</comment>
<dbReference type="InterPro" id="IPR052032">
    <property type="entry name" value="ATP-dep_AA_Ligase"/>
</dbReference>
<dbReference type="EC" id="4.3.2.1" evidence="6"/>
<dbReference type="InterPro" id="IPR040570">
    <property type="entry name" value="LAL_C2"/>
</dbReference>
<dbReference type="GO" id="GO:0004056">
    <property type="term" value="F:argininosuccinate lyase activity"/>
    <property type="evidence" value="ECO:0007669"/>
    <property type="project" value="UniProtKB-EC"/>
</dbReference>
<dbReference type="Gene3D" id="3.30.470.20">
    <property type="entry name" value="ATP-grasp fold, B domain"/>
    <property type="match status" value="1"/>
</dbReference>
<accession>A0ABR9HTX0</accession>
<evidence type="ECO:0000256" key="3">
    <source>
        <dbReference type="ARBA" id="ARBA00022840"/>
    </source>
</evidence>
<sequence length="410" mass="42213">MAELGPAVARRRVVMRTLLLVESNTTGTGRLFARQARSLGFEPVLAAADPSRYPYAAEDGVRVVRCDTADACAVLASDVGEPAGVTTSSEYFIPVAARIAAKLGLPGPDPLAVTECRNKAHQRAVLGAPCTVATSVEEAVAAAVEFPVVLKPAEGSGSVGVLRCETPEAVATQAAALLSVTHNERGLPVPAQVLVEPYASGPEYSVELFGDVVVAVVRKHLGPAPYFVEVGHDVPAALPPADETALIDTARAAVTALGLGFGAAHVEIRLTPSGPRLMEVNPRPAGGMIPELVRAATGVDLVAAQVSAVLGLPPDLRASRRACASLRFLTATSSSVVSAGDAAERAAAVPGVAEARLSRPDGTVVRPARDYRDRAGHVLAVSDRPRGARAAAAAGLDRLRAALIPEGPHR</sequence>
<keyword evidence="1" id="KW-0436">Ligase</keyword>
<reference evidence="6 7" key="1">
    <citation type="submission" date="2020-10" db="EMBL/GenBank/DDBJ databases">
        <title>Sequencing the genomes of 1000 actinobacteria strains.</title>
        <authorList>
            <person name="Klenk H.-P."/>
        </authorList>
    </citation>
    <scope>NUCLEOTIDE SEQUENCE [LARGE SCALE GENOMIC DNA]</scope>
    <source>
        <strain evidence="6 7">DSM 44653</strain>
    </source>
</reference>
<dbReference type="InterPro" id="IPR011761">
    <property type="entry name" value="ATP-grasp"/>
</dbReference>
<keyword evidence="3 4" id="KW-0067">ATP-binding</keyword>
<keyword evidence="6" id="KW-0456">Lyase</keyword>
<evidence type="ECO:0000313" key="7">
    <source>
        <dbReference type="Proteomes" id="UP000631670"/>
    </source>
</evidence>
<dbReference type="Proteomes" id="UP000631670">
    <property type="component" value="Unassembled WGS sequence"/>
</dbReference>
<dbReference type="PANTHER" id="PTHR43585">
    <property type="entry name" value="FUMIPYRROLE BIOSYNTHESIS PROTEIN C"/>
    <property type="match status" value="1"/>
</dbReference>
<dbReference type="Pfam" id="PF18603">
    <property type="entry name" value="LAL_C2"/>
    <property type="match status" value="1"/>
</dbReference>
<proteinExistence type="predicted"/>
<evidence type="ECO:0000313" key="6">
    <source>
        <dbReference type="EMBL" id="MBE1494372.1"/>
    </source>
</evidence>
<protein>
    <submittedName>
        <fullName evidence="6">Argininosuccinate lyase</fullName>
        <ecNumber evidence="6">4.3.2.1</ecNumber>
    </submittedName>
</protein>
<gene>
    <name evidence="6" type="ORF">H4696_001472</name>
</gene>
<evidence type="ECO:0000256" key="1">
    <source>
        <dbReference type="ARBA" id="ARBA00022598"/>
    </source>
</evidence>
<evidence type="ECO:0000256" key="2">
    <source>
        <dbReference type="ARBA" id="ARBA00022741"/>
    </source>
</evidence>
<name>A0ABR9HTX0_9PSEU</name>
<dbReference type="Gene3D" id="3.40.50.20">
    <property type="match status" value="1"/>
</dbReference>
<evidence type="ECO:0000259" key="5">
    <source>
        <dbReference type="PROSITE" id="PS50975"/>
    </source>
</evidence>
<dbReference type="RefSeq" id="WP_143264940.1">
    <property type="nucleotide sequence ID" value="NZ_JADBEG010000001.1"/>
</dbReference>
<dbReference type="PROSITE" id="PS50975">
    <property type="entry name" value="ATP_GRASP"/>
    <property type="match status" value="1"/>
</dbReference>
<evidence type="ECO:0000256" key="4">
    <source>
        <dbReference type="PROSITE-ProRule" id="PRU00409"/>
    </source>
</evidence>
<keyword evidence="2 4" id="KW-0547">Nucleotide-binding</keyword>
<dbReference type="SUPFAM" id="SSF56059">
    <property type="entry name" value="Glutathione synthetase ATP-binding domain-like"/>
    <property type="match status" value="1"/>
</dbReference>
<keyword evidence="7" id="KW-1185">Reference proteome</keyword>
<dbReference type="EMBL" id="JADBEG010000001">
    <property type="protein sequence ID" value="MBE1494372.1"/>
    <property type="molecule type" value="Genomic_DNA"/>
</dbReference>
<dbReference type="PANTHER" id="PTHR43585:SF2">
    <property type="entry name" value="ATP-GRASP ENZYME FSQD"/>
    <property type="match status" value="1"/>
</dbReference>
<dbReference type="Pfam" id="PF13535">
    <property type="entry name" value="ATP-grasp_4"/>
    <property type="match status" value="1"/>
</dbReference>
<feature type="domain" description="ATP-grasp" evidence="5">
    <location>
        <begin position="117"/>
        <end position="310"/>
    </location>
</feature>